<evidence type="ECO:0000259" key="2">
    <source>
        <dbReference type="PROSITE" id="PS50076"/>
    </source>
</evidence>
<dbReference type="PROSITE" id="PS50076">
    <property type="entry name" value="DNAJ_2"/>
    <property type="match status" value="1"/>
</dbReference>
<dbReference type="PRINTS" id="PR00625">
    <property type="entry name" value="JDOMAIN"/>
</dbReference>
<feature type="compositionally biased region" description="Basic residues" evidence="1">
    <location>
        <begin position="319"/>
        <end position="337"/>
    </location>
</feature>
<dbReference type="KEGG" id="egu:105048670"/>
<dbReference type="Pfam" id="PF23551">
    <property type="entry name" value="Zn_ribbon_20"/>
    <property type="match status" value="1"/>
</dbReference>
<name>A0A6I9RGY8_ELAGV</name>
<dbReference type="InterPro" id="IPR036869">
    <property type="entry name" value="J_dom_sf"/>
</dbReference>
<dbReference type="OrthoDB" id="10250354at2759"/>
<dbReference type="GO" id="GO:0005783">
    <property type="term" value="C:endoplasmic reticulum"/>
    <property type="evidence" value="ECO:0007669"/>
    <property type="project" value="UniProtKB-ARBA"/>
</dbReference>
<dbReference type="Proteomes" id="UP000504607">
    <property type="component" value="Chromosome 7"/>
</dbReference>
<dbReference type="PROSITE" id="PS00636">
    <property type="entry name" value="DNAJ_1"/>
    <property type="match status" value="1"/>
</dbReference>
<dbReference type="SUPFAM" id="SSF46565">
    <property type="entry name" value="Chaperone J-domain"/>
    <property type="match status" value="1"/>
</dbReference>
<dbReference type="SMART" id="SM00271">
    <property type="entry name" value="DnaJ"/>
    <property type="match status" value="1"/>
</dbReference>
<dbReference type="Gene3D" id="1.10.287.110">
    <property type="entry name" value="DnaJ domain"/>
    <property type="match status" value="1"/>
</dbReference>
<dbReference type="Pfam" id="PF00226">
    <property type="entry name" value="DnaJ"/>
    <property type="match status" value="1"/>
</dbReference>
<dbReference type="PANTHER" id="PTHR45496">
    <property type="entry name" value="CHAPERONE DNAJ-DOMAIN SUPERFAMILY PROTEIN"/>
    <property type="match status" value="1"/>
</dbReference>
<proteinExistence type="predicted"/>
<protein>
    <submittedName>
        <fullName evidence="4">Uncharacterized protein LOC105048670</fullName>
    </submittedName>
</protein>
<dbReference type="RefSeq" id="XP_010926363.2">
    <property type="nucleotide sequence ID" value="XM_010928061.3"/>
</dbReference>
<reference evidence="4" key="1">
    <citation type="submission" date="2025-08" db="UniProtKB">
        <authorList>
            <consortium name="RefSeq"/>
        </authorList>
    </citation>
    <scope>IDENTIFICATION</scope>
</reference>
<dbReference type="InterPro" id="IPR001623">
    <property type="entry name" value="DnaJ_domain"/>
</dbReference>
<feature type="domain" description="J" evidence="2">
    <location>
        <begin position="92"/>
        <end position="159"/>
    </location>
</feature>
<evidence type="ECO:0000313" key="3">
    <source>
        <dbReference type="Proteomes" id="UP000504607"/>
    </source>
</evidence>
<dbReference type="AlphaFoldDB" id="A0A6I9RGY8"/>
<sequence>MTFLQRISQFLPLLSPHHRRELKEAMDPGGRAEAQRCLAIAEKLLAARDLVGSKRFAERAMEADPLIDGVDQILAVADVLLASQRRVNNHVDWYAVLQLPSSPDDREPSAVKLAYRRLALLLHPDRNRSPGADAAFRFVSDAWSVLSDPSKKSLFDAEIHIAASFASKPSPSSAAAAAAAAGNPAAGTFWTACTFCCHLHQYTRAYLNCSLRCPTCRRAFSAAEIATPPPIVPGTDMYYCSWGFFPLGFPGGPGFGGSPDLSSGWKPFRPIFPWSGNHPSQPPPGNQHDPRNGPSEAPQDDGKRENAIKPQWTTAPAARNKKKMARKKVGGGLKKRTWNAENEGKGGNGAEPAMLGPEVGEGSRAKVATINVDEEVEFRDININEVAKGLEGNAEIVGDEGDTMSFHIDMDATDELLGNLQNLPFLKDEEIPVHMP</sequence>
<dbReference type="InParanoid" id="A0A6I9RGY8"/>
<feature type="region of interest" description="Disordered" evidence="1">
    <location>
        <begin position="268"/>
        <end position="360"/>
    </location>
</feature>
<dbReference type="InterPro" id="IPR018253">
    <property type="entry name" value="DnaJ_domain_CS"/>
</dbReference>
<evidence type="ECO:0000256" key="1">
    <source>
        <dbReference type="SAM" id="MobiDB-lite"/>
    </source>
</evidence>
<dbReference type="FunCoup" id="A0A6I9RGY8">
    <property type="interactions" value="1366"/>
</dbReference>
<dbReference type="InterPro" id="IPR053052">
    <property type="entry name" value="Imprinting_Balance_Reg"/>
</dbReference>
<keyword evidence="3" id="KW-1185">Reference proteome</keyword>
<organism evidence="3 4">
    <name type="scientific">Elaeis guineensis var. tenera</name>
    <name type="common">Oil palm</name>
    <dbReference type="NCBI Taxonomy" id="51953"/>
    <lineage>
        <taxon>Eukaryota</taxon>
        <taxon>Viridiplantae</taxon>
        <taxon>Streptophyta</taxon>
        <taxon>Embryophyta</taxon>
        <taxon>Tracheophyta</taxon>
        <taxon>Spermatophyta</taxon>
        <taxon>Magnoliopsida</taxon>
        <taxon>Liliopsida</taxon>
        <taxon>Arecaceae</taxon>
        <taxon>Arecoideae</taxon>
        <taxon>Cocoseae</taxon>
        <taxon>Elaeidinae</taxon>
        <taxon>Elaeis</taxon>
    </lineage>
</organism>
<accession>A0A6I9RGY8</accession>
<gene>
    <name evidence="4" type="primary">LOC105048670</name>
</gene>
<evidence type="ECO:0000313" key="4">
    <source>
        <dbReference type="RefSeq" id="XP_010926363.2"/>
    </source>
</evidence>
<dbReference type="InterPro" id="IPR056988">
    <property type="entry name" value="Zn_ribbon_pln"/>
</dbReference>
<dbReference type="CDD" id="cd06257">
    <property type="entry name" value="DnaJ"/>
    <property type="match status" value="1"/>
</dbReference>
<dbReference type="PANTHER" id="PTHR45496:SF1">
    <property type="entry name" value="CHAPERONE DNAJ-DOMAIN SUPERFAMILY PROTEIN"/>
    <property type="match status" value="1"/>
</dbReference>